<dbReference type="PANTHER" id="PTHR43876">
    <property type="entry name" value="UBIQUINONE BIOSYNTHESIS MONOOXYGENASE COQ6, MITOCHONDRIAL"/>
    <property type="match status" value="1"/>
</dbReference>
<organism evidence="1">
    <name type="scientific">marine metagenome</name>
    <dbReference type="NCBI Taxonomy" id="408172"/>
    <lineage>
        <taxon>unclassified sequences</taxon>
        <taxon>metagenomes</taxon>
        <taxon>ecological metagenomes</taxon>
    </lineage>
</organism>
<feature type="non-terminal residue" evidence="1">
    <location>
        <position position="165"/>
    </location>
</feature>
<proteinExistence type="predicted"/>
<dbReference type="Gene3D" id="3.50.50.60">
    <property type="entry name" value="FAD/NAD(P)-binding domain"/>
    <property type="match status" value="1"/>
</dbReference>
<reference evidence="1" key="1">
    <citation type="submission" date="2018-05" db="EMBL/GenBank/DDBJ databases">
        <authorList>
            <person name="Lanie J.A."/>
            <person name="Ng W.-L."/>
            <person name="Kazmierczak K.M."/>
            <person name="Andrzejewski T.M."/>
            <person name="Davidsen T.M."/>
            <person name="Wayne K.J."/>
            <person name="Tettelin H."/>
            <person name="Glass J.I."/>
            <person name="Rusch D."/>
            <person name="Podicherti R."/>
            <person name="Tsui H.-C.T."/>
            <person name="Winkler M.E."/>
        </authorList>
    </citation>
    <scope>NUCLEOTIDE SEQUENCE</scope>
</reference>
<sequence>MKIAIIEKQPKKILANPKIDGREIALTHRSANILKELNVWQSIPAKLITTIKEARVLNGNSKYFLDFTHRQIQKECLGYLIPNNLIRKYLYKRLTNLSNVTLMDEVNCISIDTSNNEYSSIQLSNGEKIKASLVVASDSRFSESRILMGISAFIHDFNKNMIVCR</sequence>
<evidence type="ECO:0008006" key="2">
    <source>
        <dbReference type="Google" id="ProtNLM"/>
    </source>
</evidence>
<dbReference type="SUPFAM" id="SSF51905">
    <property type="entry name" value="FAD/NAD(P)-binding domain"/>
    <property type="match status" value="1"/>
</dbReference>
<name>A0A382SQ89_9ZZZZ</name>
<protein>
    <recommendedName>
        <fullName evidence="2">FAD-binding domain-containing protein</fullName>
    </recommendedName>
</protein>
<dbReference type="InterPro" id="IPR036188">
    <property type="entry name" value="FAD/NAD-bd_sf"/>
</dbReference>
<dbReference type="EMBL" id="UINC01130522">
    <property type="protein sequence ID" value="SVD11645.1"/>
    <property type="molecule type" value="Genomic_DNA"/>
</dbReference>
<dbReference type="InterPro" id="IPR051205">
    <property type="entry name" value="UbiH/COQ6_monooxygenase"/>
</dbReference>
<gene>
    <name evidence="1" type="ORF">METZ01_LOCUS364499</name>
</gene>
<dbReference type="AlphaFoldDB" id="A0A382SQ89"/>
<dbReference type="PANTHER" id="PTHR43876:SF25">
    <property type="entry name" value="MONOOXYGENASE NMA2164"/>
    <property type="match status" value="1"/>
</dbReference>
<accession>A0A382SQ89</accession>
<evidence type="ECO:0000313" key="1">
    <source>
        <dbReference type="EMBL" id="SVD11645.1"/>
    </source>
</evidence>